<keyword evidence="2" id="KW-0624">Polysaccharide degradation</keyword>
<dbReference type="InterPro" id="IPR013783">
    <property type="entry name" value="Ig-like_fold"/>
</dbReference>
<dbReference type="GO" id="GO:0000272">
    <property type="term" value="P:polysaccharide catabolic process"/>
    <property type="evidence" value="ECO:0007669"/>
    <property type="project" value="UniProtKB-KW"/>
</dbReference>
<dbReference type="EMBL" id="JABWGO010000012">
    <property type="protein sequence ID" value="NUW45537.1"/>
    <property type="molecule type" value="Genomic_DNA"/>
</dbReference>
<dbReference type="SUPFAM" id="SSF49265">
    <property type="entry name" value="Fibronectin type III"/>
    <property type="match status" value="1"/>
</dbReference>
<protein>
    <submittedName>
        <fullName evidence="4">Fibronectin type III domain-containing protein</fullName>
    </submittedName>
</protein>
<sequence>MAVWLGDADDKGDVLETAVQITNKTFPEAIRALLGAATAVVEGTLYSGIPGTYTGRHQWQSRRKAIDYVCSTMGAEWRVNGNATLDAGPAASLFQSTPTCVIVRRRPNRHTDGDDLTMHGLRGDMALARDVDDFTTRVVVLAEGEGSSTATGSANHPANPYLDLRGQPVKRVRLISESGTAPGNANTRAQIQLNRYLGTRNAMRLTTDDYDIQGAFRVGDWVWVYDPDSGLEDPANEITFRGERINPVKLRMAGASWPVREGSTVAYRSQAGVWLDLTPYVDFEGGETTVDVGELLRALSSGGLEPVGPRPIPDSTVPGIVSWDLPFLSGVYLDALGNTRAKMLVKWLLPLNMDGSTILDGHHYEVQYGVSPASDWQTAYAPWGDLQAMVFDLSPGVDYDFRIRAVDSSNNQGAWSVVETATANPDTIPPSTPAAPTVAGSRLAIQITHTLGKASGGTYNLELDLHHLEIHVGSTSGFTADASTLKGQVAAHAGMLTAGIPAIATVDVEETTARWVRVIAVDEAGNRSPASASATATALLIDDAHISNLTATKITAGTLSADIVLGARIKTADSGARVEMNASGLQMYNGAGTSLVQLQTNGQFFLRSGTTGARMDMSTVTGIQLFNAGGTRTVWLDIDGSFELRSGASGARIQMDETGLKAFNGGGTQTVTIDSSSGSFTLRSATSGARIELDTTGFRAYNSSGSATFTVSASTGDVDLTGRLTSTVSGSSARLVVNPLFGANPEIRFYRDATQYHYITSFTGDNPPAIQIGSVLVSDRKGTIQLSRDVAQLTITAESAAIISGLVAKEAGWLDFFGKMGSPGSGAAFARGLASFPSGTIGSIGYGFTFSATALPVATMFNIFGPHAVSVTSRNSGGFSFDTYPSPPGAGYDVMYWVWNQ</sequence>
<evidence type="ECO:0000256" key="2">
    <source>
        <dbReference type="ARBA" id="ARBA00023326"/>
    </source>
</evidence>
<organism evidence="4 5">
    <name type="scientific">Nonomuraea rhodomycinica</name>
    <dbReference type="NCBI Taxonomy" id="1712872"/>
    <lineage>
        <taxon>Bacteria</taxon>
        <taxon>Bacillati</taxon>
        <taxon>Actinomycetota</taxon>
        <taxon>Actinomycetes</taxon>
        <taxon>Streptosporangiales</taxon>
        <taxon>Streptosporangiaceae</taxon>
        <taxon>Nonomuraea</taxon>
    </lineage>
</organism>
<feature type="domain" description="Fibronectin type-III" evidence="3">
    <location>
        <begin position="329"/>
        <end position="426"/>
    </location>
</feature>
<accession>A0A7Y6IW80</accession>
<dbReference type="Proteomes" id="UP000546126">
    <property type="component" value="Unassembled WGS sequence"/>
</dbReference>
<keyword evidence="1" id="KW-0378">Hydrolase</keyword>
<proteinExistence type="predicted"/>
<dbReference type="RefSeq" id="WP_175604996.1">
    <property type="nucleotide sequence ID" value="NZ_JABWGO010000012.1"/>
</dbReference>
<reference evidence="4 5" key="1">
    <citation type="submission" date="2020-06" db="EMBL/GenBank/DDBJ databases">
        <authorList>
            <person name="Chanama M."/>
        </authorList>
    </citation>
    <scope>NUCLEOTIDE SEQUENCE [LARGE SCALE GENOMIC DNA]</scope>
    <source>
        <strain evidence="4 5">TBRC6557</strain>
    </source>
</reference>
<dbReference type="GO" id="GO:0016798">
    <property type="term" value="F:hydrolase activity, acting on glycosyl bonds"/>
    <property type="evidence" value="ECO:0007669"/>
    <property type="project" value="UniProtKB-KW"/>
</dbReference>
<dbReference type="InterPro" id="IPR036116">
    <property type="entry name" value="FN3_sf"/>
</dbReference>
<dbReference type="AlphaFoldDB" id="A0A7Y6IW80"/>
<keyword evidence="2" id="KW-0119">Carbohydrate metabolism</keyword>
<name>A0A7Y6IW80_9ACTN</name>
<dbReference type="Gene3D" id="2.60.40.10">
    <property type="entry name" value="Immunoglobulins"/>
    <property type="match status" value="1"/>
</dbReference>
<keyword evidence="1" id="KW-0326">Glycosidase</keyword>
<keyword evidence="5" id="KW-1185">Reference proteome</keyword>
<dbReference type="PROSITE" id="PS50853">
    <property type="entry name" value="FN3"/>
    <property type="match status" value="1"/>
</dbReference>
<dbReference type="InterPro" id="IPR003961">
    <property type="entry name" value="FN3_dom"/>
</dbReference>
<evidence type="ECO:0000313" key="5">
    <source>
        <dbReference type="Proteomes" id="UP000546126"/>
    </source>
</evidence>
<evidence type="ECO:0000256" key="1">
    <source>
        <dbReference type="ARBA" id="ARBA00023295"/>
    </source>
</evidence>
<dbReference type="CDD" id="cd00063">
    <property type="entry name" value="FN3"/>
    <property type="match status" value="1"/>
</dbReference>
<gene>
    <name evidence="4" type="ORF">HT134_36295</name>
</gene>
<evidence type="ECO:0000259" key="3">
    <source>
        <dbReference type="PROSITE" id="PS50853"/>
    </source>
</evidence>
<comment type="caution">
    <text evidence="4">The sequence shown here is derived from an EMBL/GenBank/DDBJ whole genome shotgun (WGS) entry which is preliminary data.</text>
</comment>
<evidence type="ECO:0000313" key="4">
    <source>
        <dbReference type="EMBL" id="NUW45537.1"/>
    </source>
</evidence>